<proteinExistence type="predicted"/>
<feature type="signal peptide" evidence="1">
    <location>
        <begin position="1"/>
        <end position="27"/>
    </location>
</feature>
<sequence length="51" mass="5689">MHCPRRPAVISLASSLLFLSLLPPSRSRLIHRACANFLDGWKGWRLGNAMA</sequence>
<accession>A0A0A8Z9J6</accession>
<reference evidence="2" key="1">
    <citation type="submission" date="2014-09" db="EMBL/GenBank/DDBJ databases">
        <authorList>
            <person name="Magalhaes I.L.F."/>
            <person name="Oliveira U."/>
            <person name="Santos F.R."/>
            <person name="Vidigal T.H.D.A."/>
            <person name="Brescovit A.D."/>
            <person name="Santos A.J."/>
        </authorList>
    </citation>
    <scope>NUCLEOTIDE SEQUENCE</scope>
    <source>
        <tissue evidence="2">Shoot tissue taken approximately 20 cm above the soil surface</tissue>
    </source>
</reference>
<reference evidence="2" key="2">
    <citation type="journal article" date="2015" name="Data Brief">
        <title>Shoot transcriptome of the giant reed, Arundo donax.</title>
        <authorList>
            <person name="Barrero R.A."/>
            <person name="Guerrero F.D."/>
            <person name="Moolhuijzen P."/>
            <person name="Goolsby J.A."/>
            <person name="Tidwell J."/>
            <person name="Bellgard S.E."/>
            <person name="Bellgard M.I."/>
        </authorList>
    </citation>
    <scope>NUCLEOTIDE SEQUENCE</scope>
    <source>
        <tissue evidence="2">Shoot tissue taken approximately 20 cm above the soil surface</tissue>
    </source>
</reference>
<keyword evidence="1" id="KW-0732">Signal</keyword>
<dbReference type="AlphaFoldDB" id="A0A0A8Z9J6"/>
<organism evidence="2">
    <name type="scientific">Arundo donax</name>
    <name type="common">Giant reed</name>
    <name type="synonym">Donax arundinaceus</name>
    <dbReference type="NCBI Taxonomy" id="35708"/>
    <lineage>
        <taxon>Eukaryota</taxon>
        <taxon>Viridiplantae</taxon>
        <taxon>Streptophyta</taxon>
        <taxon>Embryophyta</taxon>
        <taxon>Tracheophyta</taxon>
        <taxon>Spermatophyta</taxon>
        <taxon>Magnoliopsida</taxon>
        <taxon>Liliopsida</taxon>
        <taxon>Poales</taxon>
        <taxon>Poaceae</taxon>
        <taxon>PACMAD clade</taxon>
        <taxon>Arundinoideae</taxon>
        <taxon>Arundineae</taxon>
        <taxon>Arundo</taxon>
    </lineage>
</organism>
<feature type="chain" id="PRO_5002062108" evidence="1">
    <location>
        <begin position="28"/>
        <end position="51"/>
    </location>
</feature>
<evidence type="ECO:0000313" key="2">
    <source>
        <dbReference type="EMBL" id="JAD35481.1"/>
    </source>
</evidence>
<name>A0A0A8Z9J6_ARUDO</name>
<evidence type="ECO:0000256" key="1">
    <source>
        <dbReference type="SAM" id="SignalP"/>
    </source>
</evidence>
<protein>
    <submittedName>
        <fullName evidence="2">Uncharacterized protein</fullName>
    </submittedName>
</protein>
<dbReference type="EMBL" id="GBRH01262414">
    <property type="protein sequence ID" value="JAD35481.1"/>
    <property type="molecule type" value="Transcribed_RNA"/>
</dbReference>